<sequence length="167" mass="19186">MKTGMQILLIAYLIRIFLAITSLDSKIPDGRLLRTIDFASDLNKSQWAYGFFKRDINKRLDFQFRIHHNNGLEDTLTTSRGFTFYSPNRECGLRFYNMAGSFLNDSLSQPIMTRSIGVFLLNKVKDADQIDVIANFETYPSLAEHHPGIPKRQKFYDAVVSLNGIKK</sequence>
<dbReference type="RefSeq" id="WP_345231621.1">
    <property type="nucleotide sequence ID" value="NZ_BAABIQ010000031.1"/>
</dbReference>
<protein>
    <submittedName>
        <fullName evidence="1">Uncharacterized protein</fullName>
    </submittedName>
</protein>
<evidence type="ECO:0000313" key="1">
    <source>
        <dbReference type="EMBL" id="GAA4791988.1"/>
    </source>
</evidence>
<dbReference type="Proteomes" id="UP001501411">
    <property type="component" value="Unassembled WGS sequence"/>
</dbReference>
<keyword evidence="2" id="KW-1185">Reference proteome</keyword>
<gene>
    <name evidence="1" type="ORF">GCM10023231_19910</name>
</gene>
<name>A0ABP9B8I0_9SPHI</name>
<comment type="caution">
    <text evidence="1">The sequence shown here is derived from an EMBL/GenBank/DDBJ whole genome shotgun (WGS) entry which is preliminary data.</text>
</comment>
<reference evidence="2" key="1">
    <citation type="journal article" date="2019" name="Int. J. Syst. Evol. Microbiol.">
        <title>The Global Catalogue of Microorganisms (GCM) 10K type strain sequencing project: providing services to taxonomists for standard genome sequencing and annotation.</title>
        <authorList>
            <consortium name="The Broad Institute Genomics Platform"/>
            <consortium name="The Broad Institute Genome Sequencing Center for Infectious Disease"/>
            <person name="Wu L."/>
            <person name="Ma J."/>
        </authorList>
    </citation>
    <scope>NUCLEOTIDE SEQUENCE [LARGE SCALE GENOMIC DNA]</scope>
    <source>
        <strain evidence="2">JCM 18200</strain>
    </source>
</reference>
<evidence type="ECO:0000313" key="2">
    <source>
        <dbReference type="Proteomes" id="UP001501411"/>
    </source>
</evidence>
<proteinExistence type="predicted"/>
<accession>A0ABP9B8I0</accession>
<organism evidence="1 2">
    <name type="scientific">Olivibacter ginsenosidimutans</name>
    <dbReference type="NCBI Taxonomy" id="1176537"/>
    <lineage>
        <taxon>Bacteria</taxon>
        <taxon>Pseudomonadati</taxon>
        <taxon>Bacteroidota</taxon>
        <taxon>Sphingobacteriia</taxon>
        <taxon>Sphingobacteriales</taxon>
        <taxon>Sphingobacteriaceae</taxon>
        <taxon>Olivibacter</taxon>
    </lineage>
</organism>
<dbReference type="EMBL" id="BAABIQ010000031">
    <property type="protein sequence ID" value="GAA4791988.1"/>
    <property type="molecule type" value="Genomic_DNA"/>
</dbReference>